<feature type="active site" description="Proton acceptor" evidence="2">
    <location>
        <position position="47"/>
    </location>
</feature>
<dbReference type="InterPro" id="IPR036526">
    <property type="entry name" value="C-N_Hydrolase_sf"/>
</dbReference>
<dbReference type="PROSITE" id="PS00920">
    <property type="entry name" value="NITRIL_CHT_1"/>
    <property type="match status" value="1"/>
</dbReference>
<dbReference type="PANTHER" id="PTHR46044">
    <property type="entry name" value="NITRILASE"/>
    <property type="match status" value="1"/>
</dbReference>
<feature type="region of interest" description="Disordered" evidence="3">
    <location>
        <begin position="328"/>
        <end position="349"/>
    </location>
</feature>
<dbReference type="SUPFAM" id="SSF56317">
    <property type="entry name" value="Carbon-nitrogen hydrolase"/>
    <property type="match status" value="1"/>
</dbReference>
<proteinExistence type="inferred from homology"/>
<dbReference type="Pfam" id="PF00795">
    <property type="entry name" value="CN_hydrolase"/>
    <property type="match status" value="1"/>
</dbReference>
<dbReference type="InterPro" id="IPR003010">
    <property type="entry name" value="C-N_Hydrolase"/>
</dbReference>
<dbReference type="Gene3D" id="3.60.110.10">
    <property type="entry name" value="Carbon-nitrogen hydrolase"/>
    <property type="match status" value="1"/>
</dbReference>
<dbReference type="CDD" id="cd07564">
    <property type="entry name" value="nitrilases_CHs"/>
    <property type="match status" value="1"/>
</dbReference>
<evidence type="ECO:0000313" key="5">
    <source>
        <dbReference type="EMBL" id="NHB91833.1"/>
    </source>
</evidence>
<dbReference type="PROSITE" id="PS00921">
    <property type="entry name" value="NITRIL_CHT_2"/>
    <property type="match status" value="1"/>
</dbReference>
<dbReference type="GO" id="GO:0000257">
    <property type="term" value="F:nitrilase activity"/>
    <property type="evidence" value="ECO:0007669"/>
    <property type="project" value="UniProtKB-ARBA"/>
</dbReference>
<dbReference type="EMBL" id="PUJW01000005">
    <property type="protein sequence ID" value="NHB91833.1"/>
    <property type="molecule type" value="Genomic_DNA"/>
</dbReference>
<feature type="domain" description="CN hydrolase" evidence="4">
    <location>
        <begin position="7"/>
        <end position="280"/>
    </location>
</feature>
<evidence type="ECO:0000313" key="6">
    <source>
        <dbReference type="Proteomes" id="UP000591844"/>
    </source>
</evidence>
<sequence length="349" mass="38402">MSTNTTYRVAAVQAAPVFLDLEATVAKTITLIESAANNGAKLIAFSETWIPGYPWFIWLDSPLWSMQFLKQYHNNSLVIDSKQYQRIEQAAADNNIMVVLGFSERDKGSLYMSQSIIDQTGNTLLTRRKLKPTHVERTIFGEGDGSDLSIVETPLGKVGALNCWEHIQPLSKYAMFAQDEQVHVGAWPSFSIYKGKVHGLTGEMNTAVSSVYALEGQCFFIGACALVSQEMIDMICQTEEHKALLETGGGYACIYGPDGKQIAKPLPPNEEGLLYADIDLSAITLAKGVADPVGHYSRPDVTCLLLDKTQHQPVIMKQDYCCSSETGAEKENIRGNSEKESDTINTNTK</sequence>
<dbReference type="AlphaFoldDB" id="A0A7X5TGW6"/>
<dbReference type="InterPro" id="IPR044149">
    <property type="entry name" value="Nitrilases_CHs"/>
</dbReference>
<dbReference type="RefSeq" id="WP_166303991.1">
    <property type="nucleotide sequence ID" value="NZ_CAWPIB010000005.1"/>
</dbReference>
<evidence type="ECO:0000256" key="1">
    <source>
        <dbReference type="ARBA" id="ARBA00008129"/>
    </source>
</evidence>
<dbReference type="PROSITE" id="PS50263">
    <property type="entry name" value="CN_HYDROLASE"/>
    <property type="match status" value="1"/>
</dbReference>
<feature type="compositionally biased region" description="Basic and acidic residues" evidence="3">
    <location>
        <begin position="328"/>
        <end position="342"/>
    </location>
</feature>
<evidence type="ECO:0000256" key="3">
    <source>
        <dbReference type="SAM" id="MobiDB-lite"/>
    </source>
</evidence>
<evidence type="ECO:0000259" key="4">
    <source>
        <dbReference type="PROSITE" id="PS50263"/>
    </source>
</evidence>
<gene>
    <name evidence="5" type="ORF">C5469_06605</name>
</gene>
<organism evidence="5 6">
    <name type="scientific">Photorhabdus cinerea</name>
    <dbReference type="NCBI Taxonomy" id="471575"/>
    <lineage>
        <taxon>Bacteria</taxon>
        <taxon>Pseudomonadati</taxon>
        <taxon>Pseudomonadota</taxon>
        <taxon>Gammaproteobacteria</taxon>
        <taxon>Enterobacterales</taxon>
        <taxon>Morganellaceae</taxon>
        <taxon>Photorhabdus</taxon>
    </lineage>
</organism>
<dbReference type="InterPro" id="IPR000132">
    <property type="entry name" value="Nitrilase/CN_hydratase_CS"/>
</dbReference>
<dbReference type="PANTHER" id="PTHR46044:SF1">
    <property type="entry name" value="CN HYDROLASE DOMAIN-CONTAINING PROTEIN"/>
    <property type="match status" value="1"/>
</dbReference>
<keyword evidence="6" id="KW-1185">Reference proteome</keyword>
<comment type="caution">
    <text evidence="5">The sequence shown here is derived from an EMBL/GenBank/DDBJ whole genome shotgun (WGS) entry which is preliminary data.</text>
</comment>
<evidence type="ECO:0000256" key="2">
    <source>
        <dbReference type="PROSITE-ProRule" id="PRU10139"/>
    </source>
</evidence>
<protein>
    <submittedName>
        <fullName evidence="5">Amidohydrolase</fullName>
    </submittedName>
</protein>
<comment type="similarity">
    <text evidence="1">Belongs to the carbon-nitrogen hydrolase superfamily. Nitrilase family.</text>
</comment>
<accession>A0A7X5TGW6</accession>
<keyword evidence="5" id="KW-0378">Hydrolase</keyword>
<name>A0A7X5TGW6_9GAMM</name>
<dbReference type="Proteomes" id="UP000591844">
    <property type="component" value="Unassembled WGS sequence"/>
</dbReference>
<reference evidence="5 6" key="1">
    <citation type="submission" date="2018-02" db="EMBL/GenBank/DDBJ databases">
        <authorList>
            <person name="Machado R.A."/>
        </authorList>
    </citation>
    <scope>NUCLEOTIDE SEQUENCE [LARGE SCALE GENOMIC DNA]</scope>
    <source>
        <strain evidence="5 6">DSM 19724</strain>
    </source>
</reference>